<sequence length="272" mass="31292">MKVSNCESLESIAELPASVVYVIARNCRSLHTVSVSALDCVAKEPIRQQQFEDITFNFSNCDKLRRNSKKSIMEHAYGRLKRPLAAAPTCATTAWLDKEDKHPFRYLSGKRHNHPKLNVLSGAAPEWFRHINPQRGDVTLDVAPGDSLLGFIFWIIFPAYYGSHEVQATSVSYKYCVKVIHGPSFSYDGYWFLGENIWLNDSYFWYDGQCCIDMIKGMEENTNTNNSIQLVVSFQFFYDRLVLFHHYPIEEDVGKELEDWGVHPIYASDVRN</sequence>
<reference evidence="1 2" key="1">
    <citation type="submission" date="2019-01" db="EMBL/GenBank/DDBJ databases">
        <title>Sequencing of cultivated peanut Arachis hypogaea provides insights into genome evolution and oil improvement.</title>
        <authorList>
            <person name="Chen X."/>
        </authorList>
    </citation>
    <scope>NUCLEOTIDE SEQUENCE [LARGE SCALE GENOMIC DNA]</scope>
    <source>
        <strain evidence="2">cv. Fuhuasheng</strain>
        <tissue evidence="1">Leaves</tissue>
    </source>
</reference>
<keyword evidence="2" id="KW-1185">Reference proteome</keyword>
<protein>
    <submittedName>
        <fullName evidence="1">Uncharacterized protein</fullName>
    </submittedName>
</protein>
<gene>
    <name evidence="1" type="ORF">Ahy_B08g094342</name>
</gene>
<evidence type="ECO:0000313" key="1">
    <source>
        <dbReference type="EMBL" id="RYQ98295.1"/>
    </source>
</evidence>
<evidence type="ECO:0000313" key="2">
    <source>
        <dbReference type="Proteomes" id="UP000289738"/>
    </source>
</evidence>
<comment type="caution">
    <text evidence="1">The sequence shown here is derived from an EMBL/GenBank/DDBJ whole genome shotgun (WGS) entry which is preliminary data.</text>
</comment>
<name>A0A444Y8S3_ARAHY</name>
<accession>A0A444Y8S3</accession>
<dbReference type="Proteomes" id="UP000289738">
    <property type="component" value="Chromosome B08"/>
</dbReference>
<dbReference type="AlphaFoldDB" id="A0A444Y8S3"/>
<organism evidence="1 2">
    <name type="scientific">Arachis hypogaea</name>
    <name type="common">Peanut</name>
    <dbReference type="NCBI Taxonomy" id="3818"/>
    <lineage>
        <taxon>Eukaryota</taxon>
        <taxon>Viridiplantae</taxon>
        <taxon>Streptophyta</taxon>
        <taxon>Embryophyta</taxon>
        <taxon>Tracheophyta</taxon>
        <taxon>Spermatophyta</taxon>
        <taxon>Magnoliopsida</taxon>
        <taxon>eudicotyledons</taxon>
        <taxon>Gunneridae</taxon>
        <taxon>Pentapetalae</taxon>
        <taxon>rosids</taxon>
        <taxon>fabids</taxon>
        <taxon>Fabales</taxon>
        <taxon>Fabaceae</taxon>
        <taxon>Papilionoideae</taxon>
        <taxon>50 kb inversion clade</taxon>
        <taxon>dalbergioids sensu lato</taxon>
        <taxon>Dalbergieae</taxon>
        <taxon>Pterocarpus clade</taxon>
        <taxon>Arachis</taxon>
    </lineage>
</organism>
<dbReference type="EMBL" id="SDMP01000018">
    <property type="protein sequence ID" value="RYQ98295.1"/>
    <property type="molecule type" value="Genomic_DNA"/>
</dbReference>
<proteinExistence type="predicted"/>